<protein>
    <submittedName>
        <fullName evidence="1">Uncharacterized protein</fullName>
    </submittedName>
</protein>
<proteinExistence type="predicted"/>
<reference evidence="1" key="1">
    <citation type="submission" date="2020-07" db="EMBL/GenBank/DDBJ databases">
        <authorList>
            <person name="Lin J."/>
        </authorList>
    </citation>
    <scope>NUCLEOTIDE SEQUENCE</scope>
</reference>
<sequence length="118" mass="12804">MSTTISDNPISHPLLVRRLGSVSVTDHSLEFTLVNLLSSCATVGIDELIVDGAEKFAADDDVVIEIVEFANDLTSGIRTRDHEFDFRMLQICAGAGEKIVDLNGLVSCHVGRVIFEVT</sequence>
<organism evidence="1">
    <name type="scientific">Ananas comosus var. bracteatus</name>
    <name type="common">red pineapple</name>
    <dbReference type="NCBI Taxonomy" id="296719"/>
    <lineage>
        <taxon>Eukaryota</taxon>
        <taxon>Viridiplantae</taxon>
        <taxon>Streptophyta</taxon>
        <taxon>Embryophyta</taxon>
        <taxon>Tracheophyta</taxon>
        <taxon>Spermatophyta</taxon>
        <taxon>Magnoliopsida</taxon>
        <taxon>Liliopsida</taxon>
        <taxon>Poales</taxon>
        <taxon>Bromeliaceae</taxon>
        <taxon>Bromelioideae</taxon>
        <taxon>Ananas</taxon>
    </lineage>
</organism>
<dbReference type="AlphaFoldDB" id="A0A6V7PSK4"/>
<dbReference type="EMBL" id="LR862151">
    <property type="protein sequence ID" value="CAD1833745.1"/>
    <property type="molecule type" value="Genomic_DNA"/>
</dbReference>
<accession>A0A6V7PSK4</accession>
<gene>
    <name evidence="1" type="ORF">CB5_LOCUS16956</name>
</gene>
<evidence type="ECO:0000313" key="1">
    <source>
        <dbReference type="EMBL" id="CAD1833745.1"/>
    </source>
</evidence>
<name>A0A6V7PSK4_ANACO</name>